<dbReference type="PANTHER" id="PTHR45270:SF1">
    <property type="entry name" value="CHAPERONE DNAJ-DOMAIN SUPERFAMILY PROTEIN"/>
    <property type="match status" value="1"/>
</dbReference>
<dbReference type="InterPro" id="IPR032843">
    <property type="entry name" value="Jiv"/>
</dbReference>
<proteinExistence type="predicted"/>
<feature type="transmembrane region" description="Helical" evidence="2">
    <location>
        <begin position="97"/>
        <end position="115"/>
    </location>
</feature>
<gene>
    <name evidence="4" type="ORF">SI8410_15019598</name>
</gene>
<dbReference type="OrthoDB" id="1507364at2759"/>
<dbReference type="Pfam" id="PF14901">
    <property type="entry name" value="Jiv90"/>
    <property type="match status" value="1"/>
</dbReference>
<dbReference type="SUPFAM" id="SSF46565">
    <property type="entry name" value="Chaperone J-domain"/>
    <property type="match status" value="1"/>
</dbReference>
<keyword evidence="2" id="KW-0812">Transmembrane</keyword>
<dbReference type="InterPro" id="IPR018253">
    <property type="entry name" value="DnaJ_domain_CS"/>
</dbReference>
<dbReference type="PRINTS" id="PR00625">
    <property type="entry name" value="JDOMAIN"/>
</dbReference>
<feature type="region of interest" description="Disordered" evidence="1">
    <location>
        <begin position="225"/>
        <end position="275"/>
    </location>
</feature>
<reference evidence="4" key="1">
    <citation type="submission" date="2020-02" db="EMBL/GenBank/DDBJ databases">
        <authorList>
            <person name="Scholz U."/>
            <person name="Mascher M."/>
            <person name="Fiebig A."/>
        </authorList>
    </citation>
    <scope>NUCLEOTIDE SEQUENCE</scope>
</reference>
<dbReference type="InterPro" id="IPR036869">
    <property type="entry name" value="J_dom_sf"/>
</dbReference>
<dbReference type="SMART" id="SM00271">
    <property type="entry name" value="DnaJ"/>
    <property type="match status" value="1"/>
</dbReference>
<dbReference type="GO" id="GO:0005783">
    <property type="term" value="C:endoplasmic reticulum"/>
    <property type="evidence" value="ECO:0007669"/>
    <property type="project" value="UniProtKB-ARBA"/>
</dbReference>
<evidence type="ECO:0000259" key="3">
    <source>
        <dbReference type="PROSITE" id="PS50076"/>
    </source>
</evidence>
<dbReference type="EMBL" id="LR746278">
    <property type="protein sequence ID" value="CAA7408920.1"/>
    <property type="molecule type" value="Genomic_DNA"/>
</dbReference>
<sequence length="567" mass="63700">MRNITRVKQGWRWLQTPKLAAMGAQLTESCNKLVFILGHLWPSICHCCLRLWGLLLTLLRLWSDCVARGIWSLIALGITTLFVILWSLFLCLTSTFCLVYALLILGAACATIRHLGYTPGLFLVGLLGILTNWIYGNLWVIAALLIIAGYMFSRSNARFLIIVSTAYSVYSVYVRVGWGGILLLTNLSFLSNDLLTTFLQGYDEAHEAGQREEPRKSEPIAEDFVGYGDFSSPGSKSGEDDTPKSHKESDAGDVKNSKKDSSLSEVVKPDSSSLDEMKRIMDSSNHYEALGLPRNKSIDVALLKREYKKKAVLVHPDKNNGNPLASDSFKRLQSAYEVLSDITRKRAYDEKLRKEELSIVPHKHHASSNQDGMGNRYEKSRHISCILCGKIHIWTFTNRSTSKARWCQDCCQYHQAKDGEGWIEMGPTRFTSGAKKVEIRRAFVCAEGKVFDVTEWATCQGVPCQANTHQATFQAKIVGPDRRPPRPNASRTPRQPEPPPPPPPPMTTRTVVMMAAPAAENKSELWLKQAFASGRLSESHHHQKTWSPFKIAPRNGFMRQLRRYSLG</sequence>
<feature type="transmembrane region" description="Helical" evidence="2">
    <location>
        <begin position="33"/>
        <end position="58"/>
    </location>
</feature>
<dbReference type="AlphaFoldDB" id="A0A7I8LGG0"/>
<name>A0A7I8LGG0_SPIIN</name>
<organism evidence="4 5">
    <name type="scientific">Spirodela intermedia</name>
    <name type="common">Intermediate duckweed</name>
    <dbReference type="NCBI Taxonomy" id="51605"/>
    <lineage>
        <taxon>Eukaryota</taxon>
        <taxon>Viridiplantae</taxon>
        <taxon>Streptophyta</taxon>
        <taxon>Embryophyta</taxon>
        <taxon>Tracheophyta</taxon>
        <taxon>Spermatophyta</taxon>
        <taxon>Magnoliopsida</taxon>
        <taxon>Liliopsida</taxon>
        <taxon>Araceae</taxon>
        <taxon>Lemnoideae</taxon>
        <taxon>Spirodela</taxon>
    </lineage>
</organism>
<accession>A0A7I8LGG0</accession>
<feature type="transmembrane region" description="Helical" evidence="2">
    <location>
        <begin position="70"/>
        <end position="90"/>
    </location>
</feature>
<dbReference type="InterPro" id="IPR001623">
    <property type="entry name" value="DnaJ_domain"/>
</dbReference>
<dbReference type="PROSITE" id="PS50076">
    <property type="entry name" value="DNAJ_2"/>
    <property type="match status" value="1"/>
</dbReference>
<keyword evidence="2" id="KW-1133">Transmembrane helix</keyword>
<feature type="region of interest" description="Disordered" evidence="1">
    <location>
        <begin position="477"/>
        <end position="507"/>
    </location>
</feature>
<evidence type="ECO:0000256" key="2">
    <source>
        <dbReference type="SAM" id="Phobius"/>
    </source>
</evidence>
<keyword evidence="5" id="KW-1185">Reference proteome</keyword>
<feature type="compositionally biased region" description="Basic and acidic residues" evidence="1">
    <location>
        <begin position="237"/>
        <end position="262"/>
    </location>
</feature>
<feature type="domain" description="J" evidence="3">
    <location>
        <begin position="285"/>
        <end position="352"/>
    </location>
</feature>
<keyword evidence="2" id="KW-0472">Membrane</keyword>
<dbReference type="PROSITE" id="PS00636">
    <property type="entry name" value="DNAJ_1"/>
    <property type="match status" value="1"/>
</dbReference>
<feature type="transmembrane region" description="Helical" evidence="2">
    <location>
        <begin position="159"/>
        <end position="184"/>
    </location>
</feature>
<dbReference type="Gene3D" id="1.10.287.110">
    <property type="entry name" value="DnaJ domain"/>
    <property type="match status" value="1"/>
</dbReference>
<evidence type="ECO:0000313" key="4">
    <source>
        <dbReference type="EMBL" id="CAA7408920.1"/>
    </source>
</evidence>
<dbReference type="CDD" id="cd06257">
    <property type="entry name" value="DnaJ"/>
    <property type="match status" value="1"/>
</dbReference>
<feature type="transmembrane region" description="Helical" evidence="2">
    <location>
        <begin position="121"/>
        <end position="147"/>
    </location>
</feature>
<evidence type="ECO:0000256" key="1">
    <source>
        <dbReference type="SAM" id="MobiDB-lite"/>
    </source>
</evidence>
<dbReference type="Pfam" id="PF00226">
    <property type="entry name" value="DnaJ"/>
    <property type="match status" value="1"/>
</dbReference>
<dbReference type="Proteomes" id="UP000663760">
    <property type="component" value="Chromosome 15"/>
</dbReference>
<protein>
    <recommendedName>
        <fullName evidence="3">J domain-containing protein</fullName>
    </recommendedName>
</protein>
<feature type="compositionally biased region" description="Pro residues" evidence="1">
    <location>
        <begin position="495"/>
        <end position="506"/>
    </location>
</feature>
<dbReference type="PANTHER" id="PTHR45270">
    <property type="entry name" value="OS03G0832900 PROTEIN"/>
    <property type="match status" value="1"/>
</dbReference>
<evidence type="ECO:0000313" key="5">
    <source>
        <dbReference type="Proteomes" id="UP000663760"/>
    </source>
</evidence>